<dbReference type="GO" id="GO:0031490">
    <property type="term" value="F:chromatin DNA binding"/>
    <property type="evidence" value="ECO:0007669"/>
    <property type="project" value="TreeGrafter"/>
</dbReference>
<reference evidence="6" key="1">
    <citation type="submission" date="2020-11" db="EMBL/GenBank/DDBJ databases">
        <authorList>
            <person name="Tran Van P."/>
        </authorList>
    </citation>
    <scope>NUCLEOTIDE SEQUENCE</scope>
</reference>
<dbReference type="SUPFAM" id="SSF51197">
    <property type="entry name" value="Clavaminate synthase-like"/>
    <property type="match status" value="1"/>
</dbReference>
<keyword evidence="3" id="KW-0539">Nucleus</keyword>
<organism evidence="6">
    <name type="scientific">Medioppia subpectinata</name>
    <dbReference type="NCBI Taxonomy" id="1979941"/>
    <lineage>
        <taxon>Eukaryota</taxon>
        <taxon>Metazoa</taxon>
        <taxon>Ecdysozoa</taxon>
        <taxon>Arthropoda</taxon>
        <taxon>Chelicerata</taxon>
        <taxon>Arachnida</taxon>
        <taxon>Acari</taxon>
        <taxon>Acariformes</taxon>
        <taxon>Sarcoptiformes</taxon>
        <taxon>Oribatida</taxon>
        <taxon>Brachypylina</taxon>
        <taxon>Oppioidea</taxon>
        <taxon>Oppiidae</taxon>
        <taxon>Medioppia</taxon>
    </lineage>
</organism>
<keyword evidence="2" id="KW-0479">Metal-binding</keyword>
<evidence type="ECO:0000256" key="4">
    <source>
        <dbReference type="SAM" id="MobiDB-lite"/>
    </source>
</evidence>
<dbReference type="SMART" id="SM00558">
    <property type="entry name" value="JmjC"/>
    <property type="match status" value="1"/>
</dbReference>
<name>A0A7R9PY12_9ACAR</name>
<dbReference type="GO" id="GO:0000118">
    <property type="term" value="C:histone deacetylase complex"/>
    <property type="evidence" value="ECO:0007669"/>
    <property type="project" value="TreeGrafter"/>
</dbReference>
<evidence type="ECO:0000256" key="1">
    <source>
        <dbReference type="ARBA" id="ARBA00004123"/>
    </source>
</evidence>
<dbReference type="GO" id="GO:0046872">
    <property type="term" value="F:metal ion binding"/>
    <property type="evidence" value="ECO:0007669"/>
    <property type="project" value="UniProtKB-KW"/>
</dbReference>
<dbReference type="InterPro" id="IPR045109">
    <property type="entry name" value="LSDs-like"/>
</dbReference>
<dbReference type="OrthoDB" id="1667110at2759"/>
<dbReference type="GO" id="GO:0006357">
    <property type="term" value="P:regulation of transcription by RNA polymerase II"/>
    <property type="evidence" value="ECO:0007669"/>
    <property type="project" value="TreeGrafter"/>
</dbReference>
<keyword evidence="7" id="KW-1185">Reference proteome</keyword>
<dbReference type="GO" id="GO:0000785">
    <property type="term" value="C:chromatin"/>
    <property type="evidence" value="ECO:0007669"/>
    <property type="project" value="TreeGrafter"/>
</dbReference>
<dbReference type="PANTHER" id="PTHR12549">
    <property type="entry name" value="JMJC DOMAIN-CONTAINING HISTONE DEMETHYLATION PROTEIN"/>
    <property type="match status" value="1"/>
</dbReference>
<sequence>MKRSSHPKMSTARSKVMNMWSAGDVTAEAIPPPPLVPKMSVSQPSPPLISTTHSSIVTAAEDIPKEPPKSDQSVPQMPALVPPQHVMTHSINGTQSDTKSDNVSVKSVDTKVKDISGKAVPKMRSKGFKARNGLPSNVKVIKTRTRPVLVKGFAQQKGFLDFVGRSYVLVKEGVPFIQDRSCKQLTSDNNNTPSATASTAAAVVDANTTTTVHNTITHCMDCNDKKAQTQACRFFQYRTLVKSNGQLSVYAFAEEDNATHDDCKLWLPYQQTSVQPMTETEARYLLTFVGEQFCQIYGEEQRVFANYESITWKRPVKGIRELCDICQTTIFNTHYVCPNCGLAICVDCHDVRKESEVSANPAIHLNRKTHDEFGWSLCHDKQKHDTNGLHLALFITKATFDFIDRTSHTIRNNRRISGVCGCNQLDPTLNMNIRDQCKDLDLITFYPHVPRQWYCNDRLLVLTEPKNFHNLSYFQIAWLRGFAVMIQNVNLCMKPDLWEPQKFNKSFGRQSSYLVNCMNGSTVPKRPMSDFWDGFEDIDKRIKDDETGEEMILKLKDWPPNAEFRDILPLWFDDLMDALPLPEYTKYNGSRNLAARLPDFFVRPDLGPKMYCAYGSVLHADKGTTNLHLDMSDAINVMVYVGVAQKDGQPLESHLKYADDTLRKGGCDEQMMQRADKNGLKVGALWHIWRAEDADKMRQFIRKVAKERHKKSDLTSDPIHDQSWYLDEPLRRRLETEYNVKGMAIAQCLGDAILVPAGAPHQVQNIHSCIKVAGEFVSPENVGHCVALTQEFRKLSKRHTNHEDKLQIKNIIYHTIKDSLSTLMNPNGPPMPSMAQSPSKVLPNGCRPHNGNVRNGSDLCKSLPPQTTPVPTPASFLTPPNSVEKSSINEMNGQKLSDSAAITSGHTIMKIETSDESSRELSNDCEMTDSEAAKTMAELLPPLLTHINNNTMDEQKVDLSDSPPILEPYSTCDDIKAESMATD</sequence>
<gene>
    <name evidence="6" type="ORF">OSB1V03_LOCUS4602</name>
</gene>
<dbReference type="AlphaFoldDB" id="A0A7R9PY12"/>
<dbReference type="EMBL" id="CAJPIZ010002134">
    <property type="protein sequence ID" value="CAG2104586.1"/>
    <property type="molecule type" value="Genomic_DNA"/>
</dbReference>
<dbReference type="PROSITE" id="PS51184">
    <property type="entry name" value="JMJC"/>
    <property type="match status" value="1"/>
</dbReference>
<dbReference type="GO" id="GO:0003712">
    <property type="term" value="F:transcription coregulator activity"/>
    <property type="evidence" value="ECO:0007669"/>
    <property type="project" value="TreeGrafter"/>
</dbReference>
<dbReference type="EMBL" id="OC856709">
    <property type="protein sequence ID" value="CAD7624156.1"/>
    <property type="molecule type" value="Genomic_DNA"/>
</dbReference>
<dbReference type="Proteomes" id="UP000759131">
    <property type="component" value="Unassembled WGS sequence"/>
</dbReference>
<dbReference type="Gene3D" id="2.60.120.650">
    <property type="entry name" value="Cupin"/>
    <property type="match status" value="1"/>
</dbReference>
<evidence type="ECO:0000313" key="6">
    <source>
        <dbReference type="EMBL" id="CAD7624156.1"/>
    </source>
</evidence>
<evidence type="ECO:0000313" key="7">
    <source>
        <dbReference type="Proteomes" id="UP000759131"/>
    </source>
</evidence>
<evidence type="ECO:0000256" key="3">
    <source>
        <dbReference type="ARBA" id="ARBA00023242"/>
    </source>
</evidence>
<evidence type="ECO:0000259" key="5">
    <source>
        <dbReference type="PROSITE" id="PS51184"/>
    </source>
</evidence>
<dbReference type="Pfam" id="PF02373">
    <property type="entry name" value="JmjC"/>
    <property type="match status" value="1"/>
</dbReference>
<feature type="domain" description="JmjC" evidence="5">
    <location>
        <begin position="586"/>
        <end position="793"/>
    </location>
</feature>
<comment type="subcellular location">
    <subcellularLocation>
        <location evidence="1">Nucleus</location>
    </subcellularLocation>
</comment>
<evidence type="ECO:0000256" key="2">
    <source>
        <dbReference type="ARBA" id="ARBA00022723"/>
    </source>
</evidence>
<dbReference type="PANTHER" id="PTHR12549:SF38">
    <property type="entry name" value="JMJC DOMAIN-CONTAINING HISTONE DEMETHYLASE 2, ISOFORM A"/>
    <property type="match status" value="1"/>
</dbReference>
<accession>A0A7R9PY12</accession>
<feature type="region of interest" description="Disordered" evidence="4">
    <location>
        <begin position="955"/>
        <end position="983"/>
    </location>
</feature>
<protein>
    <recommendedName>
        <fullName evidence="5">JmjC domain-containing protein</fullName>
    </recommendedName>
</protein>
<dbReference type="GO" id="GO:0032454">
    <property type="term" value="F:histone H3K9 demethylase activity"/>
    <property type="evidence" value="ECO:0007669"/>
    <property type="project" value="InterPro"/>
</dbReference>
<proteinExistence type="predicted"/>
<dbReference type="InterPro" id="IPR003347">
    <property type="entry name" value="JmjC_dom"/>
</dbReference>